<dbReference type="InterPro" id="IPR016032">
    <property type="entry name" value="Sig_transdc_resp-reg_C-effctor"/>
</dbReference>
<gene>
    <name evidence="2" type="ORF">PTE30175_01568</name>
</gene>
<protein>
    <submittedName>
        <fullName evidence="2">Helix-turn-helix transcriptional regulator</fullName>
    </submittedName>
</protein>
<dbReference type="CDD" id="cd06170">
    <property type="entry name" value="LuxR_C_like"/>
    <property type="match status" value="1"/>
</dbReference>
<dbReference type="AlphaFoldDB" id="A0A5E4TUP7"/>
<dbReference type="PRINTS" id="PR00038">
    <property type="entry name" value="HTHLUXR"/>
</dbReference>
<sequence>MALRALDARTANGADRWRRRCLAAEARAAQTGAALDRIELGVLLVDRYGASHFVNRVAARMLARGDALHLEDRTVCAADPAQTAHLRHLILAAAAANSGAEPGDLHLRLTGTDPRCSLMIRAMPLGPGNPTGPARVALFLDDGQPLALSSASVLARHFGLTPREAAIGWRLAQGHTLPAVADALGIAPATVRTHLKHLFRKTGTARQADLVRCLLSVRW</sequence>
<evidence type="ECO:0000313" key="2">
    <source>
        <dbReference type="EMBL" id="VVD91321.1"/>
    </source>
</evidence>
<dbReference type="GO" id="GO:0003677">
    <property type="term" value="F:DNA binding"/>
    <property type="evidence" value="ECO:0007669"/>
    <property type="project" value="InterPro"/>
</dbReference>
<evidence type="ECO:0000313" key="3">
    <source>
        <dbReference type="Proteomes" id="UP000414233"/>
    </source>
</evidence>
<dbReference type="OrthoDB" id="9135158at2"/>
<dbReference type="PROSITE" id="PS50043">
    <property type="entry name" value="HTH_LUXR_2"/>
    <property type="match status" value="1"/>
</dbReference>
<reference evidence="2 3" key="1">
    <citation type="submission" date="2019-08" db="EMBL/GenBank/DDBJ databases">
        <authorList>
            <person name="Peeters C."/>
        </authorList>
    </citation>
    <scope>NUCLEOTIDE SEQUENCE [LARGE SCALE GENOMIC DNA]</scope>
    <source>
        <strain evidence="2 3">LMG 30175</strain>
    </source>
</reference>
<dbReference type="InterPro" id="IPR000792">
    <property type="entry name" value="Tscrpt_reg_LuxR_C"/>
</dbReference>
<dbReference type="SMART" id="SM00421">
    <property type="entry name" value="HTH_LUXR"/>
    <property type="match status" value="1"/>
</dbReference>
<dbReference type="RefSeq" id="WP_150696505.1">
    <property type="nucleotide sequence ID" value="NZ_CABPRZ010000005.1"/>
</dbReference>
<dbReference type="Proteomes" id="UP000414233">
    <property type="component" value="Unassembled WGS sequence"/>
</dbReference>
<dbReference type="EMBL" id="CABPRZ010000005">
    <property type="protein sequence ID" value="VVD91321.1"/>
    <property type="molecule type" value="Genomic_DNA"/>
</dbReference>
<dbReference type="Gene3D" id="1.10.10.10">
    <property type="entry name" value="Winged helix-like DNA-binding domain superfamily/Winged helix DNA-binding domain"/>
    <property type="match status" value="1"/>
</dbReference>
<name>A0A5E4TUP7_9BURK</name>
<evidence type="ECO:0000259" key="1">
    <source>
        <dbReference type="PROSITE" id="PS50043"/>
    </source>
</evidence>
<keyword evidence="3" id="KW-1185">Reference proteome</keyword>
<dbReference type="InterPro" id="IPR036388">
    <property type="entry name" value="WH-like_DNA-bd_sf"/>
</dbReference>
<dbReference type="GO" id="GO:0006355">
    <property type="term" value="P:regulation of DNA-templated transcription"/>
    <property type="evidence" value="ECO:0007669"/>
    <property type="project" value="InterPro"/>
</dbReference>
<dbReference type="Pfam" id="PF00196">
    <property type="entry name" value="GerE"/>
    <property type="match status" value="1"/>
</dbReference>
<feature type="domain" description="HTH luxR-type" evidence="1">
    <location>
        <begin position="153"/>
        <end position="218"/>
    </location>
</feature>
<accession>A0A5E4TUP7</accession>
<proteinExistence type="predicted"/>
<dbReference type="SUPFAM" id="SSF46894">
    <property type="entry name" value="C-terminal effector domain of the bipartite response regulators"/>
    <property type="match status" value="1"/>
</dbReference>
<organism evidence="2 3">
    <name type="scientific">Pandoraea terrae</name>
    <dbReference type="NCBI Taxonomy" id="1537710"/>
    <lineage>
        <taxon>Bacteria</taxon>
        <taxon>Pseudomonadati</taxon>
        <taxon>Pseudomonadota</taxon>
        <taxon>Betaproteobacteria</taxon>
        <taxon>Burkholderiales</taxon>
        <taxon>Burkholderiaceae</taxon>
        <taxon>Pandoraea</taxon>
    </lineage>
</organism>